<dbReference type="Gene3D" id="1.25.40.290">
    <property type="entry name" value="ARM repeat domains"/>
    <property type="match status" value="1"/>
</dbReference>
<dbReference type="EMBL" id="JAGGKI010000007">
    <property type="protein sequence ID" value="MBP1893974.1"/>
    <property type="molecule type" value="Genomic_DNA"/>
</dbReference>
<dbReference type="Proteomes" id="UP000706926">
    <property type="component" value="Unassembled WGS sequence"/>
</dbReference>
<name>A0ABS4FCI9_9BACL</name>
<organism evidence="1 2">
    <name type="scientific">Paenibacillus lactis</name>
    <dbReference type="NCBI Taxonomy" id="228574"/>
    <lineage>
        <taxon>Bacteria</taxon>
        <taxon>Bacillati</taxon>
        <taxon>Bacillota</taxon>
        <taxon>Bacilli</taxon>
        <taxon>Bacillales</taxon>
        <taxon>Paenibacillaceae</taxon>
        <taxon>Paenibacillus</taxon>
    </lineage>
</organism>
<dbReference type="SUPFAM" id="SSF48371">
    <property type="entry name" value="ARM repeat"/>
    <property type="match status" value="1"/>
</dbReference>
<dbReference type="InterPro" id="IPR016024">
    <property type="entry name" value="ARM-type_fold"/>
</dbReference>
<gene>
    <name evidence="1" type="ORF">J2Z18_003077</name>
</gene>
<proteinExistence type="predicted"/>
<evidence type="ECO:0000313" key="2">
    <source>
        <dbReference type="Proteomes" id="UP000706926"/>
    </source>
</evidence>
<accession>A0ABS4FCI9</accession>
<dbReference type="Gene3D" id="1.20.1660.10">
    <property type="entry name" value="Hypothetical protein (EF3068)"/>
    <property type="match status" value="1"/>
</dbReference>
<comment type="caution">
    <text evidence="1">The sequence shown here is derived from an EMBL/GenBank/DDBJ whole genome shotgun (WGS) entry which is preliminary data.</text>
</comment>
<dbReference type="GeneID" id="95405036"/>
<reference evidence="1 2" key="1">
    <citation type="submission" date="2021-03" db="EMBL/GenBank/DDBJ databases">
        <title>Genomic Encyclopedia of Type Strains, Phase IV (KMG-IV): sequencing the most valuable type-strain genomes for metagenomic binning, comparative biology and taxonomic classification.</title>
        <authorList>
            <person name="Goeker M."/>
        </authorList>
    </citation>
    <scope>NUCLEOTIDE SEQUENCE [LARGE SCALE GENOMIC DNA]</scope>
    <source>
        <strain evidence="1 2">DSM 15596</strain>
    </source>
</reference>
<evidence type="ECO:0000313" key="1">
    <source>
        <dbReference type="EMBL" id="MBP1893974.1"/>
    </source>
</evidence>
<dbReference type="PANTHER" id="PTHR34070">
    <property type="entry name" value="ARMADILLO-TYPE FOLD"/>
    <property type="match status" value="1"/>
</dbReference>
<dbReference type="Pfam" id="PF08713">
    <property type="entry name" value="DNA_alkylation"/>
    <property type="match status" value="1"/>
</dbReference>
<dbReference type="CDD" id="cd07064">
    <property type="entry name" value="AlkD_like_1"/>
    <property type="match status" value="1"/>
</dbReference>
<dbReference type="RefSeq" id="WP_210094928.1">
    <property type="nucleotide sequence ID" value="NZ_CP139098.1"/>
</dbReference>
<protein>
    <submittedName>
        <fullName evidence="1">3-methyladenine DNA glycosylase AlkD</fullName>
    </submittedName>
</protein>
<sequence length="228" mass="26763">MNVEGFVAELTSWFRTHAHPDKAVAMSAYMKNRYAFLGIQTPERNALLKTFLQAHGRPGNEQQLEQIVKLLWAQPEREFQNVAMTLLDARGKRTEESRIKLLESLIIDKSWWDTVDFLAGNLSGSYLTHYPEQIEGYPDRWIRSDNLWLRRSAILFQLHYKDRTDKERLFQYIRICCHEKEFFIAKAIGWALRQYAKVNPDDVLAFAANEFLQPLSRREALKLLTART</sequence>
<dbReference type="PANTHER" id="PTHR34070:SF1">
    <property type="entry name" value="DNA ALKYLATION REPAIR PROTEIN"/>
    <property type="match status" value="1"/>
</dbReference>
<dbReference type="InterPro" id="IPR014825">
    <property type="entry name" value="DNA_alkylation"/>
</dbReference>
<keyword evidence="2" id="KW-1185">Reference proteome</keyword>